<sequence>MNPSAGSSRGKEKAVTFVPRKPRILLGACGSVSAVKFGDLCSYFAEWAEVNAVVTKTYLRFIDGQTFPKSIQVFSDQHELFHWGKIGDPVLHIELNRWADIMVIAPLSANTLGKIAGGLCDNLLTCIVRSWDYKKPLFVAPSMNSSMWENPFTEQHCITMEDLGANLIKPKIHEVEGEKGKYDHNYMEEPSNICLNVRVSYEQYLQKKAMGLL</sequence>
<feature type="domain" description="Flavoprotein" evidence="9">
    <location>
        <begin position="23"/>
        <end position="170"/>
    </location>
</feature>
<dbReference type="AlphaFoldDB" id="A0ABD1M3Q6"/>
<evidence type="ECO:0000259" key="9">
    <source>
        <dbReference type="Pfam" id="PF02441"/>
    </source>
</evidence>
<dbReference type="GO" id="GO:0004633">
    <property type="term" value="F:phosphopantothenoylcysteine decarboxylase activity"/>
    <property type="evidence" value="ECO:0007669"/>
    <property type="project" value="UniProtKB-EC"/>
</dbReference>
<proteinExistence type="inferred from homology"/>
<accession>A0ABD1M3Q6</accession>
<comment type="caution">
    <text evidence="10">The sequence shown here is derived from an EMBL/GenBank/DDBJ whole genome shotgun (WGS) entry which is preliminary data.</text>
</comment>
<gene>
    <name evidence="10" type="ORF">Fmac_018009</name>
</gene>
<keyword evidence="3" id="KW-0285">Flavoprotein</keyword>
<dbReference type="Proteomes" id="UP001603857">
    <property type="component" value="Unassembled WGS sequence"/>
</dbReference>
<dbReference type="PANTHER" id="PTHR14359">
    <property type="entry name" value="HOMO-OLIGOMERIC FLAVIN CONTAINING CYS DECARBOXYLASE FAMILY"/>
    <property type="match status" value="1"/>
</dbReference>
<dbReference type="InterPro" id="IPR036551">
    <property type="entry name" value="Flavin_trans-like"/>
</dbReference>
<dbReference type="InterPro" id="IPR003382">
    <property type="entry name" value="Flavoprotein"/>
</dbReference>
<evidence type="ECO:0000256" key="4">
    <source>
        <dbReference type="ARBA" id="ARBA00022793"/>
    </source>
</evidence>
<dbReference type="SUPFAM" id="SSF52507">
    <property type="entry name" value="Homo-oligomeric flavin-containing Cys decarboxylases, HFCD"/>
    <property type="match status" value="1"/>
</dbReference>
<name>A0ABD1M3Q6_9FABA</name>
<evidence type="ECO:0000256" key="7">
    <source>
        <dbReference type="ARBA" id="ARBA00060685"/>
    </source>
</evidence>
<dbReference type="EMBL" id="JBGMDY010000006">
    <property type="protein sequence ID" value="KAL2330428.1"/>
    <property type="molecule type" value="Genomic_DNA"/>
</dbReference>
<evidence type="ECO:0000256" key="1">
    <source>
        <dbReference type="ARBA" id="ARBA00001917"/>
    </source>
</evidence>
<evidence type="ECO:0000256" key="5">
    <source>
        <dbReference type="ARBA" id="ARBA00022993"/>
    </source>
</evidence>
<keyword evidence="5" id="KW-0173">Coenzyme A biosynthesis</keyword>
<dbReference type="Gene3D" id="3.40.50.1950">
    <property type="entry name" value="Flavin prenyltransferase-like"/>
    <property type="match status" value="1"/>
</dbReference>
<dbReference type="PANTHER" id="PTHR14359:SF6">
    <property type="entry name" value="PHOSPHOPANTOTHENOYLCYSTEINE DECARBOXYLASE"/>
    <property type="match status" value="1"/>
</dbReference>
<evidence type="ECO:0000256" key="3">
    <source>
        <dbReference type="ARBA" id="ARBA00022643"/>
    </source>
</evidence>
<keyword evidence="4" id="KW-0210">Decarboxylase</keyword>
<evidence type="ECO:0000256" key="8">
    <source>
        <dbReference type="ARBA" id="ARBA00066422"/>
    </source>
</evidence>
<dbReference type="GO" id="GO:0015937">
    <property type="term" value="P:coenzyme A biosynthetic process"/>
    <property type="evidence" value="ECO:0007669"/>
    <property type="project" value="UniProtKB-KW"/>
</dbReference>
<evidence type="ECO:0000256" key="2">
    <source>
        <dbReference type="ARBA" id="ARBA00022604"/>
    </source>
</evidence>
<keyword evidence="11" id="KW-1185">Reference proteome</keyword>
<evidence type="ECO:0000256" key="6">
    <source>
        <dbReference type="ARBA" id="ARBA00038350"/>
    </source>
</evidence>
<evidence type="ECO:0000313" key="10">
    <source>
        <dbReference type="EMBL" id="KAL2330428.1"/>
    </source>
</evidence>
<keyword evidence="4" id="KW-0456">Lyase</keyword>
<comment type="pathway">
    <text evidence="7">Cofactor biosynthesis; coenzyme A biosynthesis; CoA from (R)-pantothenate: step 3/5.</text>
</comment>
<reference evidence="10 11" key="1">
    <citation type="submission" date="2024-08" db="EMBL/GenBank/DDBJ databases">
        <title>Insights into the chromosomal genome structure of Flemingia macrophylla.</title>
        <authorList>
            <person name="Ding Y."/>
            <person name="Zhao Y."/>
            <person name="Bi W."/>
            <person name="Wu M."/>
            <person name="Zhao G."/>
            <person name="Gong Y."/>
            <person name="Li W."/>
            <person name="Zhang P."/>
        </authorList>
    </citation>
    <scope>NUCLEOTIDE SEQUENCE [LARGE SCALE GENOMIC DNA]</scope>
    <source>
        <strain evidence="10">DYQJB</strain>
        <tissue evidence="10">Leaf</tissue>
    </source>
</reference>
<keyword evidence="2" id="KW-0341">Growth regulation</keyword>
<protein>
    <recommendedName>
        <fullName evidence="8">phosphopantothenoylcysteine decarboxylase</fullName>
        <ecNumber evidence="8">4.1.1.36</ecNumber>
    </recommendedName>
</protein>
<dbReference type="EC" id="4.1.1.36" evidence="8"/>
<comment type="similarity">
    <text evidence="6">Belongs to the HFCD (homooligomeric flavin containing Cys decarboxylase) superfamily.</text>
</comment>
<keyword evidence="3" id="KW-0288">FMN</keyword>
<comment type="cofactor">
    <cofactor evidence="1">
        <name>FMN</name>
        <dbReference type="ChEBI" id="CHEBI:58210"/>
    </cofactor>
</comment>
<organism evidence="10 11">
    <name type="scientific">Flemingia macrophylla</name>
    <dbReference type="NCBI Taxonomy" id="520843"/>
    <lineage>
        <taxon>Eukaryota</taxon>
        <taxon>Viridiplantae</taxon>
        <taxon>Streptophyta</taxon>
        <taxon>Embryophyta</taxon>
        <taxon>Tracheophyta</taxon>
        <taxon>Spermatophyta</taxon>
        <taxon>Magnoliopsida</taxon>
        <taxon>eudicotyledons</taxon>
        <taxon>Gunneridae</taxon>
        <taxon>Pentapetalae</taxon>
        <taxon>rosids</taxon>
        <taxon>fabids</taxon>
        <taxon>Fabales</taxon>
        <taxon>Fabaceae</taxon>
        <taxon>Papilionoideae</taxon>
        <taxon>50 kb inversion clade</taxon>
        <taxon>NPAAA clade</taxon>
        <taxon>indigoferoid/millettioid clade</taxon>
        <taxon>Phaseoleae</taxon>
        <taxon>Flemingia</taxon>
    </lineage>
</organism>
<evidence type="ECO:0000313" key="11">
    <source>
        <dbReference type="Proteomes" id="UP001603857"/>
    </source>
</evidence>
<dbReference type="Pfam" id="PF02441">
    <property type="entry name" value="Flavoprotein"/>
    <property type="match status" value="1"/>
</dbReference>